<dbReference type="EMBL" id="BPLF01000001">
    <property type="protein sequence ID" value="GIX61315.1"/>
    <property type="molecule type" value="Genomic_DNA"/>
</dbReference>
<dbReference type="RefSeq" id="XP_067713386.1">
    <property type="nucleotide sequence ID" value="XM_067857285.1"/>
</dbReference>
<keyword evidence="2" id="KW-1185">Reference proteome</keyword>
<reference evidence="1 2" key="1">
    <citation type="submission" date="2021-06" db="EMBL/GenBank/DDBJ databases">
        <title>Genome sequence of Babesia caballi.</title>
        <authorList>
            <person name="Yamagishi J."/>
            <person name="Kidaka T."/>
            <person name="Ochi A."/>
        </authorList>
    </citation>
    <scope>NUCLEOTIDE SEQUENCE [LARGE SCALE GENOMIC DNA]</scope>
    <source>
        <strain evidence="1">USDA-D6B2</strain>
    </source>
</reference>
<organism evidence="1 2">
    <name type="scientific">Babesia caballi</name>
    <dbReference type="NCBI Taxonomy" id="5871"/>
    <lineage>
        <taxon>Eukaryota</taxon>
        <taxon>Sar</taxon>
        <taxon>Alveolata</taxon>
        <taxon>Apicomplexa</taxon>
        <taxon>Aconoidasida</taxon>
        <taxon>Piroplasmida</taxon>
        <taxon>Babesiidae</taxon>
        <taxon>Babesia</taxon>
    </lineage>
</organism>
<sequence>MVENSLFQIVAKSSIGLLLLHAILANHHSVVAVVGLQSQLLTRLAALLAQLVDLGSEDSLGLRSGVDAVGLDRDDEPAARLQKVVGVDGDDAGLVRLRHVGKDHVDHADEHAVPQGLTSVLHDGNDVGAAFGLEKVMGRGSGRYHVGEVARGAVGELDSVDHASGPDHVGDVRNSGAVGSTCSGKLSSGKVRHTQVEHLGADLDGHVGDTADDGGTQLGAEGVPHTVLVIEALPAVEDGDDGLAALLGDCAGVNRGLADGGVGGVDLAALEGEEGVQAAAAAAHEELLAGGAVEALVLERVVAGEVNGRVGGAAAEAALRRGGAHLDALAEAEVALDGHASGRVARVDAVAVHGLENATVVLHLVGGHDVVEDLQREDLADEEVGVGLGGFADD</sequence>
<protein>
    <submittedName>
        <fullName evidence="1">Amino acid adenylation domain-containing protein</fullName>
    </submittedName>
</protein>
<name>A0AAV4LN06_BABCB</name>
<accession>A0AAV4LN06</accession>
<dbReference type="Proteomes" id="UP001497744">
    <property type="component" value="Unassembled WGS sequence"/>
</dbReference>
<dbReference type="AlphaFoldDB" id="A0AAV4LN06"/>
<evidence type="ECO:0000313" key="1">
    <source>
        <dbReference type="EMBL" id="GIX61315.1"/>
    </source>
</evidence>
<proteinExistence type="predicted"/>
<dbReference type="GeneID" id="94192798"/>
<gene>
    <name evidence="1" type="ORF">BcabD6B2_07500</name>
</gene>
<comment type="caution">
    <text evidence="1">The sequence shown here is derived from an EMBL/GenBank/DDBJ whole genome shotgun (WGS) entry which is preliminary data.</text>
</comment>
<evidence type="ECO:0000313" key="2">
    <source>
        <dbReference type="Proteomes" id="UP001497744"/>
    </source>
</evidence>